<organism evidence="1 2">
    <name type="scientific">Hallerella porci</name>
    <dbReference type="NCBI Taxonomy" id="1945871"/>
    <lineage>
        <taxon>Bacteria</taxon>
        <taxon>Pseudomonadati</taxon>
        <taxon>Fibrobacterota</taxon>
        <taxon>Fibrobacteria</taxon>
        <taxon>Fibrobacterales</taxon>
        <taxon>Fibrobacteraceae</taxon>
        <taxon>Hallerella</taxon>
    </lineage>
</organism>
<proteinExistence type="predicted"/>
<reference evidence="1 2" key="1">
    <citation type="submission" date="2018-05" db="EMBL/GenBank/DDBJ databases">
        <title>Animal gut microbial communities from fecal samples from Wisconsin, USA.</title>
        <authorList>
            <person name="Neumann A."/>
        </authorList>
    </citation>
    <scope>NUCLEOTIDE SEQUENCE [LARGE SCALE GENOMIC DNA]</scope>
    <source>
        <strain evidence="1 2">UWS4</strain>
    </source>
</reference>
<name>A0ABX5LIY1_9BACT</name>
<sequence length="118" mass="12704">MTKNAGTYVKLQDAYISETSDSIGSWKAIGYQMNNSSVFTYDGSENNTVLLTAGMQNAWVAKSNVALNDCAKGKKWTLNVIANETTGGSAVYTAVIEDGSNCRQLTPSFEKLTTKTSD</sequence>
<dbReference type="Proteomes" id="UP000245523">
    <property type="component" value="Unassembled WGS sequence"/>
</dbReference>
<dbReference type="EMBL" id="QGHD01000024">
    <property type="protein sequence ID" value="PWK94045.1"/>
    <property type="molecule type" value="Genomic_DNA"/>
</dbReference>
<keyword evidence="2" id="KW-1185">Reference proteome</keyword>
<dbReference type="RefSeq" id="WP_109587656.1">
    <property type="nucleotide sequence ID" value="NZ_QGHD01000024.1"/>
</dbReference>
<comment type="caution">
    <text evidence="1">The sequence shown here is derived from an EMBL/GenBank/DDBJ whole genome shotgun (WGS) entry which is preliminary data.</text>
</comment>
<evidence type="ECO:0000313" key="2">
    <source>
        <dbReference type="Proteomes" id="UP000245523"/>
    </source>
</evidence>
<gene>
    <name evidence="1" type="ORF">B0H50_12437</name>
</gene>
<accession>A0ABX5LIY1</accession>
<protein>
    <submittedName>
        <fullName evidence="1">Uncharacterized protein</fullName>
    </submittedName>
</protein>
<evidence type="ECO:0000313" key="1">
    <source>
        <dbReference type="EMBL" id="PWK94045.1"/>
    </source>
</evidence>